<dbReference type="SUPFAM" id="SSF48498">
    <property type="entry name" value="Tetracyclin repressor-like, C-terminal domain"/>
    <property type="match status" value="1"/>
</dbReference>
<dbReference type="AlphaFoldDB" id="A0A916U4Q7"/>
<dbReference type="InterPro" id="IPR050109">
    <property type="entry name" value="HTH-type_TetR-like_transc_reg"/>
</dbReference>
<evidence type="ECO:0000256" key="1">
    <source>
        <dbReference type="ARBA" id="ARBA00023125"/>
    </source>
</evidence>
<sequence>MRQTAEMAAPSDRGDAPPPPRLRAKRGREAVPTRERLLASAKAEFAQHGFAGARVDRIVAKAGANSRMLYHHFGSKREIYVAVLEDALADLRRHELKLDVDHADPLEGLLQLFDFMNDHFESNQALVSLFRNENVLKARFMRTSPRIREMSSPVLTMIARLIESGCTQGRLAENLDPLRIYVLMLALCQFHLSNMHTLSFIFDEDLSTTSWRAARKHDARLMLKAFLRAAR</sequence>
<dbReference type="PANTHER" id="PTHR30328">
    <property type="entry name" value="TRANSCRIPTIONAL REPRESSOR"/>
    <property type="match status" value="1"/>
</dbReference>
<dbReference type="Gene3D" id="1.10.357.10">
    <property type="entry name" value="Tetracycline Repressor, domain 2"/>
    <property type="match status" value="1"/>
</dbReference>
<dbReference type="InterPro" id="IPR036271">
    <property type="entry name" value="Tet_transcr_reg_TetR-rel_C_sf"/>
</dbReference>
<dbReference type="Pfam" id="PF17938">
    <property type="entry name" value="TetR_C_29"/>
    <property type="match status" value="1"/>
</dbReference>
<evidence type="ECO:0000313" key="6">
    <source>
        <dbReference type="Proteomes" id="UP000637002"/>
    </source>
</evidence>
<evidence type="ECO:0000256" key="3">
    <source>
        <dbReference type="SAM" id="MobiDB-lite"/>
    </source>
</evidence>
<dbReference type="GO" id="GO:0003677">
    <property type="term" value="F:DNA binding"/>
    <property type="evidence" value="ECO:0007669"/>
    <property type="project" value="UniProtKB-UniRule"/>
</dbReference>
<organism evidence="5 6">
    <name type="scientific">Chelatococcus reniformis</name>
    <dbReference type="NCBI Taxonomy" id="1494448"/>
    <lineage>
        <taxon>Bacteria</taxon>
        <taxon>Pseudomonadati</taxon>
        <taxon>Pseudomonadota</taxon>
        <taxon>Alphaproteobacteria</taxon>
        <taxon>Hyphomicrobiales</taxon>
        <taxon>Chelatococcaceae</taxon>
        <taxon>Chelatococcus</taxon>
    </lineage>
</organism>
<dbReference type="Pfam" id="PF00440">
    <property type="entry name" value="TetR_N"/>
    <property type="match status" value="1"/>
</dbReference>
<feature type="domain" description="HTH tetR-type" evidence="4">
    <location>
        <begin position="31"/>
        <end position="91"/>
    </location>
</feature>
<evidence type="ECO:0000313" key="5">
    <source>
        <dbReference type="EMBL" id="GGC60494.1"/>
    </source>
</evidence>
<dbReference type="Proteomes" id="UP000637002">
    <property type="component" value="Unassembled WGS sequence"/>
</dbReference>
<protein>
    <submittedName>
        <fullName evidence="5">TetR family transcriptional regulator</fullName>
    </submittedName>
</protein>
<dbReference type="InterPro" id="IPR001647">
    <property type="entry name" value="HTH_TetR"/>
</dbReference>
<accession>A0A916U4Q7</accession>
<comment type="caution">
    <text evidence="5">The sequence shown here is derived from an EMBL/GenBank/DDBJ whole genome shotgun (WGS) entry which is preliminary data.</text>
</comment>
<evidence type="ECO:0000259" key="4">
    <source>
        <dbReference type="PROSITE" id="PS50977"/>
    </source>
</evidence>
<dbReference type="PROSITE" id="PS50977">
    <property type="entry name" value="HTH_TETR_2"/>
    <property type="match status" value="1"/>
</dbReference>
<dbReference type="InterPro" id="IPR041474">
    <property type="entry name" value="NicS_C"/>
</dbReference>
<dbReference type="RefSeq" id="WP_188608906.1">
    <property type="nucleotide sequence ID" value="NZ_BMGG01000003.1"/>
</dbReference>
<evidence type="ECO:0000256" key="2">
    <source>
        <dbReference type="PROSITE-ProRule" id="PRU00335"/>
    </source>
</evidence>
<keyword evidence="1 2" id="KW-0238">DNA-binding</keyword>
<feature type="region of interest" description="Disordered" evidence="3">
    <location>
        <begin position="1"/>
        <end position="30"/>
    </location>
</feature>
<name>A0A916U4Q7_9HYPH</name>
<dbReference type="InterPro" id="IPR009057">
    <property type="entry name" value="Homeodomain-like_sf"/>
</dbReference>
<proteinExistence type="predicted"/>
<gene>
    <name evidence="5" type="ORF">GCM10010994_18910</name>
</gene>
<dbReference type="EMBL" id="BMGG01000003">
    <property type="protein sequence ID" value="GGC60494.1"/>
    <property type="molecule type" value="Genomic_DNA"/>
</dbReference>
<dbReference type="PANTHER" id="PTHR30328:SF54">
    <property type="entry name" value="HTH-TYPE TRANSCRIPTIONAL REPRESSOR SCO4008"/>
    <property type="match status" value="1"/>
</dbReference>
<keyword evidence="6" id="KW-1185">Reference proteome</keyword>
<dbReference type="SUPFAM" id="SSF46689">
    <property type="entry name" value="Homeodomain-like"/>
    <property type="match status" value="1"/>
</dbReference>
<reference evidence="5" key="2">
    <citation type="submission" date="2020-09" db="EMBL/GenBank/DDBJ databases">
        <authorList>
            <person name="Sun Q."/>
            <person name="Zhou Y."/>
        </authorList>
    </citation>
    <scope>NUCLEOTIDE SEQUENCE</scope>
    <source>
        <strain evidence="5">CGMCC 1.12919</strain>
    </source>
</reference>
<reference evidence="5" key="1">
    <citation type="journal article" date="2014" name="Int. J. Syst. Evol. Microbiol.">
        <title>Complete genome sequence of Corynebacterium casei LMG S-19264T (=DSM 44701T), isolated from a smear-ripened cheese.</title>
        <authorList>
            <consortium name="US DOE Joint Genome Institute (JGI-PGF)"/>
            <person name="Walter F."/>
            <person name="Albersmeier A."/>
            <person name="Kalinowski J."/>
            <person name="Ruckert C."/>
        </authorList>
    </citation>
    <scope>NUCLEOTIDE SEQUENCE</scope>
    <source>
        <strain evidence="5">CGMCC 1.12919</strain>
    </source>
</reference>
<dbReference type="PRINTS" id="PR00455">
    <property type="entry name" value="HTHTETR"/>
</dbReference>
<feature type="DNA-binding region" description="H-T-H motif" evidence="2">
    <location>
        <begin position="54"/>
        <end position="73"/>
    </location>
</feature>